<feature type="domain" description="Ig-like" evidence="6">
    <location>
        <begin position="168"/>
        <end position="268"/>
    </location>
</feature>
<organism evidence="8">
    <name type="scientific">Mesocestoides corti</name>
    <name type="common">Flatworm</name>
    <dbReference type="NCBI Taxonomy" id="53468"/>
    <lineage>
        <taxon>Eukaryota</taxon>
        <taxon>Metazoa</taxon>
        <taxon>Spiralia</taxon>
        <taxon>Lophotrochozoa</taxon>
        <taxon>Platyhelminthes</taxon>
        <taxon>Cestoda</taxon>
        <taxon>Eucestoda</taxon>
        <taxon>Cyclophyllidea</taxon>
        <taxon>Mesocestoididae</taxon>
        <taxon>Mesocestoides</taxon>
    </lineage>
</organism>
<dbReference type="InterPro" id="IPR013098">
    <property type="entry name" value="Ig_I-set"/>
</dbReference>
<feature type="chain" id="PRO_5024316142" evidence="5">
    <location>
        <begin position="29"/>
        <end position="281"/>
    </location>
</feature>
<dbReference type="GO" id="GO:0001558">
    <property type="term" value="P:regulation of cell growth"/>
    <property type="evidence" value="ECO:0007669"/>
    <property type="project" value="InterPro"/>
</dbReference>
<reference evidence="8" key="1">
    <citation type="submission" date="2019-11" db="UniProtKB">
        <authorList>
            <consortium name="WormBaseParasite"/>
        </authorList>
    </citation>
    <scope>IDENTIFICATION</scope>
</reference>
<dbReference type="InterPro" id="IPR011390">
    <property type="entry name" value="IGFBP_rP_mac25"/>
</dbReference>
<sequence>MASVLFPAMWSTKSVVALVCVFVVSTIAAYHDDTGETPLDTCGPCDETKCPPVTMCPMGEVKDYCGCCSVCGLEQGHRCNTRQELQDMLSGKRRHGYYGACGKNLLCQPRTDVDEHSLGEENICVCTKPGRFCASNGETYSACELEAVQAKSFGEVFLISYDDCKSEPKIVAASESQRIPGGNKTTFWCEIKGYPLPSVTWYYFAPGGSYEAILLPGDSDEMSVSLRGAPPGRRIISHLQISSFDIKYEGVYQCYVENDLGSDRRNITAIYAPPETLPRDL</sequence>
<dbReference type="SMART" id="SM00121">
    <property type="entry name" value="IB"/>
    <property type="match status" value="1"/>
</dbReference>
<feature type="signal peptide" evidence="5">
    <location>
        <begin position="1"/>
        <end position="28"/>
    </location>
</feature>
<protein>
    <submittedName>
        <fullName evidence="8">Insulin-like growth factor-binding protein-related protein 1</fullName>
    </submittedName>
</protein>
<proteinExistence type="predicted"/>
<dbReference type="SUPFAM" id="SSF48726">
    <property type="entry name" value="Immunoglobulin"/>
    <property type="match status" value="1"/>
</dbReference>
<dbReference type="Gene3D" id="2.60.40.10">
    <property type="entry name" value="Immunoglobulins"/>
    <property type="match status" value="1"/>
</dbReference>
<dbReference type="PROSITE" id="PS51323">
    <property type="entry name" value="IGFBP_N_2"/>
    <property type="match status" value="1"/>
</dbReference>
<keyword evidence="4" id="KW-1015">Disulfide bond</keyword>
<dbReference type="PROSITE" id="PS50835">
    <property type="entry name" value="IG_LIKE"/>
    <property type="match status" value="1"/>
</dbReference>
<dbReference type="GO" id="GO:0009966">
    <property type="term" value="P:regulation of signal transduction"/>
    <property type="evidence" value="ECO:0007669"/>
    <property type="project" value="TreeGrafter"/>
</dbReference>
<dbReference type="Pfam" id="PF00219">
    <property type="entry name" value="IGFBP"/>
    <property type="match status" value="1"/>
</dbReference>
<dbReference type="Gene3D" id="4.10.40.20">
    <property type="match status" value="1"/>
</dbReference>
<evidence type="ECO:0000313" key="8">
    <source>
        <dbReference type="WBParaSite" id="MCU_012059-RA"/>
    </source>
</evidence>
<feature type="domain" description="IGFBP N-terminal" evidence="7">
    <location>
        <begin position="38"/>
        <end position="127"/>
    </location>
</feature>
<evidence type="ECO:0000259" key="6">
    <source>
        <dbReference type="PROSITE" id="PS50835"/>
    </source>
</evidence>
<dbReference type="CDD" id="cd00096">
    <property type="entry name" value="Ig"/>
    <property type="match status" value="1"/>
</dbReference>
<dbReference type="WBParaSite" id="MCU_012059-RA">
    <property type="protein sequence ID" value="MCU_012059-RA"/>
    <property type="gene ID" value="MCU_012059"/>
</dbReference>
<dbReference type="InterPro" id="IPR007110">
    <property type="entry name" value="Ig-like_dom"/>
</dbReference>
<comment type="subcellular location">
    <subcellularLocation>
        <location evidence="1">Secreted</location>
    </subcellularLocation>
</comment>
<dbReference type="PANTHER" id="PTHR14186:SF19">
    <property type="entry name" value="INSULIN-LIKE GROWTH FACTOR-BINDING PROTEIN 7"/>
    <property type="match status" value="1"/>
</dbReference>
<dbReference type="SUPFAM" id="SSF57184">
    <property type="entry name" value="Growth factor receptor domain"/>
    <property type="match status" value="1"/>
</dbReference>
<dbReference type="GO" id="GO:0005520">
    <property type="term" value="F:insulin-like growth factor binding"/>
    <property type="evidence" value="ECO:0007669"/>
    <property type="project" value="InterPro"/>
</dbReference>
<dbReference type="PANTHER" id="PTHR14186">
    <property type="entry name" value="INSULIN-LIKE GROWTH FACTOR BINDING PROTEIN-RELATED"/>
    <property type="match status" value="1"/>
</dbReference>
<dbReference type="InterPro" id="IPR013783">
    <property type="entry name" value="Ig-like_fold"/>
</dbReference>
<evidence type="ECO:0000256" key="3">
    <source>
        <dbReference type="ARBA" id="ARBA00022729"/>
    </source>
</evidence>
<evidence type="ECO:0000256" key="1">
    <source>
        <dbReference type="ARBA" id="ARBA00004613"/>
    </source>
</evidence>
<dbReference type="InterPro" id="IPR009030">
    <property type="entry name" value="Growth_fac_rcpt_cys_sf"/>
</dbReference>
<keyword evidence="3 5" id="KW-0732">Signal</keyword>
<dbReference type="InterPro" id="IPR036179">
    <property type="entry name" value="Ig-like_dom_sf"/>
</dbReference>
<evidence type="ECO:0000256" key="4">
    <source>
        <dbReference type="ARBA" id="ARBA00023157"/>
    </source>
</evidence>
<keyword evidence="2" id="KW-0964">Secreted</keyword>
<accession>A0A5K3FWH1</accession>
<dbReference type="GO" id="GO:0005576">
    <property type="term" value="C:extracellular region"/>
    <property type="evidence" value="ECO:0007669"/>
    <property type="project" value="UniProtKB-SubCell"/>
</dbReference>
<evidence type="ECO:0000259" key="7">
    <source>
        <dbReference type="PROSITE" id="PS51323"/>
    </source>
</evidence>
<dbReference type="AlphaFoldDB" id="A0A5K3FWH1"/>
<name>A0A5K3FWH1_MESCO</name>
<dbReference type="InterPro" id="IPR000867">
    <property type="entry name" value="IGFBP-like"/>
</dbReference>
<evidence type="ECO:0000256" key="2">
    <source>
        <dbReference type="ARBA" id="ARBA00022525"/>
    </source>
</evidence>
<dbReference type="Pfam" id="PF07679">
    <property type="entry name" value="I-set"/>
    <property type="match status" value="1"/>
</dbReference>
<evidence type="ECO:0000256" key="5">
    <source>
        <dbReference type="SAM" id="SignalP"/>
    </source>
</evidence>